<dbReference type="GO" id="GO:0005484">
    <property type="term" value="F:SNAP receptor activity"/>
    <property type="evidence" value="ECO:0007669"/>
    <property type="project" value="TreeGrafter"/>
</dbReference>
<dbReference type="GO" id="GO:0006886">
    <property type="term" value="P:intracellular protein transport"/>
    <property type="evidence" value="ECO:0007669"/>
    <property type="project" value="TreeGrafter"/>
</dbReference>
<dbReference type="PANTHER" id="PTHR19957">
    <property type="entry name" value="SYNTAXIN"/>
    <property type="match status" value="1"/>
</dbReference>
<gene>
    <name evidence="4" type="ORF">RND81_13G155300</name>
</gene>
<dbReference type="AlphaFoldDB" id="A0AAW1H3S6"/>
<dbReference type="GO" id="GO:0000149">
    <property type="term" value="F:SNARE binding"/>
    <property type="evidence" value="ECO:0007669"/>
    <property type="project" value="TreeGrafter"/>
</dbReference>
<name>A0AAW1H3S6_SAPOF</name>
<feature type="domain" description="Syntaxin N-terminal" evidence="3">
    <location>
        <begin position="18"/>
        <end position="120"/>
    </location>
</feature>
<dbReference type="Proteomes" id="UP001443914">
    <property type="component" value="Unassembled WGS sequence"/>
</dbReference>
<dbReference type="EMBL" id="JBDFQZ010000013">
    <property type="protein sequence ID" value="KAK9669804.1"/>
    <property type="molecule type" value="Genomic_DNA"/>
</dbReference>
<dbReference type="InterPro" id="IPR045242">
    <property type="entry name" value="Syntaxin"/>
</dbReference>
<feature type="transmembrane region" description="Helical" evidence="2">
    <location>
        <begin position="379"/>
        <end position="399"/>
    </location>
</feature>
<evidence type="ECO:0000259" key="3">
    <source>
        <dbReference type="Pfam" id="PF14523"/>
    </source>
</evidence>
<evidence type="ECO:0000256" key="1">
    <source>
        <dbReference type="ARBA" id="ARBA00022927"/>
    </source>
</evidence>
<keyword evidence="5" id="KW-1185">Reference proteome</keyword>
<comment type="caution">
    <text evidence="4">The sequence shown here is derived from an EMBL/GenBank/DDBJ whole genome shotgun (WGS) entry which is preliminary data.</text>
</comment>
<keyword evidence="2" id="KW-0472">Membrane</keyword>
<evidence type="ECO:0000313" key="4">
    <source>
        <dbReference type="EMBL" id="KAK9669804.1"/>
    </source>
</evidence>
<dbReference type="GO" id="GO:0006906">
    <property type="term" value="P:vesicle fusion"/>
    <property type="evidence" value="ECO:0007669"/>
    <property type="project" value="TreeGrafter"/>
</dbReference>
<protein>
    <recommendedName>
        <fullName evidence="3">Syntaxin N-terminal domain-containing protein</fullName>
    </recommendedName>
</protein>
<accession>A0AAW1H3S6</accession>
<dbReference type="InterPro" id="IPR006011">
    <property type="entry name" value="Syntaxin_N"/>
</dbReference>
<keyword evidence="1" id="KW-0653">Protein transport</keyword>
<dbReference type="InterPro" id="IPR010989">
    <property type="entry name" value="SNARE"/>
</dbReference>
<keyword evidence="2" id="KW-1133">Transmembrane helix</keyword>
<proteinExistence type="predicted"/>
<dbReference type="GO" id="GO:0012505">
    <property type="term" value="C:endomembrane system"/>
    <property type="evidence" value="ECO:0007669"/>
    <property type="project" value="TreeGrafter"/>
</dbReference>
<dbReference type="SUPFAM" id="SSF47661">
    <property type="entry name" value="t-snare proteins"/>
    <property type="match status" value="1"/>
</dbReference>
<reference evidence="4" key="1">
    <citation type="submission" date="2024-03" db="EMBL/GenBank/DDBJ databases">
        <title>WGS assembly of Saponaria officinalis var. Norfolk2.</title>
        <authorList>
            <person name="Jenkins J."/>
            <person name="Shu S."/>
            <person name="Grimwood J."/>
            <person name="Barry K."/>
            <person name="Goodstein D."/>
            <person name="Schmutz J."/>
            <person name="Leebens-Mack J."/>
            <person name="Osbourn A."/>
        </authorList>
    </citation>
    <scope>NUCLEOTIDE SEQUENCE [LARGE SCALE GENOMIC DNA]</scope>
    <source>
        <strain evidence="4">JIC</strain>
    </source>
</reference>
<keyword evidence="2" id="KW-0812">Transmembrane</keyword>
<evidence type="ECO:0000256" key="2">
    <source>
        <dbReference type="SAM" id="Phobius"/>
    </source>
</evidence>
<organism evidence="4 5">
    <name type="scientific">Saponaria officinalis</name>
    <name type="common">Common soapwort</name>
    <name type="synonym">Lychnis saponaria</name>
    <dbReference type="NCBI Taxonomy" id="3572"/>
    <lineage>
        <taxon>Eukaryota</taxon>
        <taxon>Viridiplantae</taxon>
        <taxon>Streptophyta</taxon>
        <taxon>Embryophyta</taxon>
        <taxon>Tracheophyta</taxon>
        <taxon>Spermatophyta</taxon>
        <taxon>Magnoliopsida</taxon>
        <taxon>eudicotyledons</taxon>
        <taxon>Gunneridae</taxon>
        <taxon>Pentapetalae</taxon>
        <taxon>Caryophyllales</taxon>
        <taxon>Caryophyllaceae</taxon>
        <taxon>Caryophylleae</taxon>
        <taxon>Saponaria</taxon>
    </lineage>
</organism>
<keyword evidence="1" id="KW-0813">Transport</keyword>
<sequence length="400" mass="45565">MSFQYLRSAKQPVSRNPSQAVAGGIFQLNTDVAAFRHLVDSTDGSDYDPELRDKLDNISQDTMLLVKDTLDKLFDYFGWPFNQTTNVPLTRDEEIKGRNLVKDFQLVLEEFREALQLAAEPFECRSQSTLATVAASIVQIRLSVLDYRSHVDAIGTFKDSPEHRKMLQEIKQRIMASMIDTSAKLRALSKREHESGLVKASSVVKSEKKVSKMKKVFHRWWKSENTPLVISESENSEFVKLSNDFQGLLKEFQKARLLASRRSSSNTSSSSSSSAGANHDIMEAEPLFFDKWQESVVSDIEFNEPVFDEWIPRFREIENQVDQVNEIVATLINVAHLAHEQATAIYDISATDEAYLTMTSQTKLKFRVASTSIRSCPSWFWWLLIMLAIVIIVILLILIL</sequence>
<dbReference type="GO" id="GO:0031201">
    <property type="term" value="C:SNARE complex"/>
    <property type="evidence" value="ECO:0007669"/>
    <property type="project" value="TreeGrafter"/>
</dbReference>
<dbReference type="Pfam" id="PF14523">
    <property type="entry name" value="Syntaxin_2"/>
    <property type="match status" value="2"/>
</dbReference>
<dbReference type="GO" id="GO:0048278">
    <property type="term" value="P:vesicle docking"/>
    <property type="evidence" value="ECO:0007669"/>
    <property type="project" value="TreeGrafter"/>
</dbReference>
<dbReference type="Gene3D" id="1.20.5.110">
    <property type="match status" value="1"/>
</dbReference>
<feature type="domain" description="Syntaxin N-terminal" evidence="3">
    <location>
        <begin position="132"/>
        <end position="274"/>
    </location>
</feature>
<dbReference type="Gene3D" id="1.20.58.70">
    <property type="match status" value="2"/>
</dbReference>
<evidence type="ECO:0000313" key="5">
    <source>
        <dbReference type="Proteomes" id="UP001443914"/>
    </source>
</evidence>
<dbReference type="PANTHER" id="PTHR19957:SF267">
    <property type="entry name" value="SYNTAXIN-22-LIKE"/>
    <property type="match status" value="1"/>
</dbReference>